<dbReference type="Gramene" id="OMERI07G09880.3">
    <property type="protein sequence ID" value="OMERI07G09880.3"/>
    <property type="gene ID" value="OMERI07G09880"/>
</dbReference>
<reference evidence="1" key="1">
    <citation type="submission" date="2015-04" db="UniProtKB">
        <authorList>
            <consortium name="EnsemblPlants"/>
        </authorList>
    </citation>
    <scope>IDENTIFICATION</scope>
</reference>
<evidence type="ECO:0000313" key="2">
    <source>
        <dbReference type="Proteomes" id="UP000008021"/>
    </source>
</evidence>
<dbReference type="EnsemblPlants" id="OMERI07G09880.3">
    <property type="protein sequence ID" value="OMERI07G09880.3"/>
    <property type="gene ID" value="OMERI07G09880"/>
</dbReference>
<organism evidence="1">
    <name type="scientific">Oryza meridionalis</name>
    <dbReference type="NCBI Taxonomy" id="40149"/>
    <lineage>
        <taxon>Eukaryota</taxon>
        <taxon>Viridiplantae</taxon>
        <taxon>Streptophyta</taxon>
        <taxon>Embryophyta</taxon>
        <taxon>Tracheophyta</taxon>
        <taxon>Spermatophyta</taxon>
        <taxon>Magnoliopsida</taxon>
        <taxon>Liliopsida</taxon>
        <taxon>Poales</taxon>
        <taxon>Poaceae</taxon>
        <taxon>BOP clade</taxon>
        <taxon>Oryzoideae</taxon>
        <taxon>Oryzeae</taxon>
        <taxon>Oryzinae</taxon>
        <taxon>Oryza</taxon>
    </lineage>
</organism>
<keyword evidence="2" id="KW-1185">Reference proteome</keyword>
<accession>A0A0E0EAM3</accession>
<name>A0A0E0EAM3_9ORYZ</name>
<reference evidence="1" key="2">
    <citation type="submission" date="2018-05" db="EMBL/GenBank/DDBJ databases">
        <title>OmerRS3 (Oryza meridionalis Reference Sequence Version 3).</title>
        <authorList>
            <person name="Zhang J."/>
            <person name="Kudrna D."/>
            <person name="Lee S."/>
            <person name="Talag J."/>
            <person name="Welchert J."/>
            <person name="Wing R.A."/>
        </authorList>
    </citation>
    <scope>NUCLEOTIDE SEQUENCE [LARGE SCALE GENOMIC DNA]</scope>
    <source>
        <strain evidence="1">cv. OR44</strain>
    </source>
</reference>
<sequence>MNGSNSLSPVPHCARLPWLHCPTGLSPGCSRSGLAHSEAQDDRLWLQIRWPNHGRPASTSVACGRPASKLASTVAVVGNQHMGFKVKEKIEDRVESEKIVIFDAQTDVRVETGSQMAMKAGYIYTVPFLWTGLLYSKENSRGWDPPRHCWIQKYALEQEVSILAAGPAGGPPAAPQHRGQAAGGTVAPGAARFYCTAEAGQRRASGAMSEVTALLNEVDAFTDLDHMGTRASVSAEAYTVKFSDTAQTRPADPPPTP</sequence>
<protein>
    <submittedName>
        <fullName evidence="1">Uncharacterized protein</fullName>
    </submittedName>
</protein>
<dbReference type="AlphaFoldDB" id="A0A0E0EAM3"/>
<dbReference type="Proteomes" id="UP000008021">
    <property type="component" value="Chromosome 7"/>
</dbReference>
<evidence type="ECO:0000313" key="1">
    <source>
        <dbReference type="EnsemblPlants" id="OMERI07G09880.3"/>
    </source>
</evidence>
<proteinExistence type="predicted"/>
<dbReference type="HOGENOM" id="CLU_1083299_0_0_1"/>